<evidence type="ECO:0000256" key="1">
    <source>
        <dbReference type="ARBA" id="ARBA00004141"/>
    </source>
</evidence>
<sequence>MIEKKDHSAQSRYYSVVRFYLSISGLWPYHRLRDRCIRFVPLFVFSFTILIPQILYLLIGSITLDDVFECVPPIFISITFSSKLLFIMLNSEKVKTCLNIIQKDWQSLNSVEKVILERHSKYGQHLATFYAVLMHTTASLFVVKPIMLTLMTDDIINITKSSIPFESRLPFRVEYGRKFNQYIYPIAVHSYVAVVAHSFATVVADALYYTLIQHACGMFSIIGNVLENIGKNDTDESFDTKSDKIKDDNYYETLHCLRRHLGVIEFAEHIESVYTKIFLINLNFNMIIGSLYGIQMLINFDKNVNDIVAPISMYFGQLIHLFLHFWQGQFLLDYSILPYESICRANWYYTSQRCRKLLLLMMYRTVIPCKITAGKLMILSIDNFAMVVKTSLSYLTVFRSMQ</sequence>
<keyword evidence="8" id="KW-0807">Transducer</keyword>
<name>A0A836ERX1_9HYME</name>
<feature type="transmembrane region" description="Helical" evidence="9">
    <location>
        <begin position="182"/>
        <end position="200"/>
    </location>
</feature>
<dbReference type="InterPro" id="IPR004117">
    <property type="entry name" value="7tm6_olfct_rcpt"/>
</dbReference>
<keyword evidence="6 9" id="KW-0472">Membrane</keyword>
<dbReference type="GO" id="GO:0004984">
    <property type="term" value="F:olfactory receptor activity"/>
    <property type="evidence" value="ECO:0007669"/>
    <property type="project" value="InterPro"/>
</dbReference>
<keyword evidence="7" id="KW-0675">Receptor</keyword>
<keyword evidence="11" id="KW-1185">Reference proteome</keyword>
<keyword evidence="2" id="KW-0716">Sensory transduction</keyword>
<dbReference type="GO" id="GO:0005886">
    <property type="term" value="C:plasma membrane"/>
    <property type="evidence" value="ECO:0007669"/>
    <property type="project" value="TreeGrafter"/>
</dbReference>
<keyword evidence="3 9" id="KW-0812">Transmembrane</keyword>
<keyword evidence="4" id="KW-0552">Olfaction</keyword>
<evidence type="ECO:0000256" key="2">
    <source>
        <dbReference type="ARBA" id="ARBA00022606"/>
    </source>
</evidence>
<evidence type="ECO:0000313" key="10">
    <source>
        <dbReference type="EMBL" id="KAG5313111.1"/>
    </source>
</evidence>
<evidence type="ECO:0000256" key="3">
    <source>
        <dbReference type="ARBA" id="ARBA00022692"/>
    </source>
</evidence>
<keyword evidence="5 9" id="KW-1133">Transmembrane helix</keyword>
<feature type="non-terminal residue" evidence="10">
    <location>
        <position position="402"/>
    </location>
</feature>
<protein>
    <submittedName>
        <fullName evidence="10">OR13A protein</fullName>
    </submittedName>
</protein>
<reference evidence="10" key="1">
    <citation type="submission" date="2020-02" db="EMBL/GenBank/DDBJ databases">
        <title>Relaxed selection underlies rapid genomic changes in the transitions from sociality to social parasitism in ants.</title>
        <authorList>
            <person name="Bi X."/>
        </authorList>
    </citation>
    <scope>NUCLEOTIDE SEQUENCE</scope>
    <source>
        <strain evidence="10">BGI-DK2013a</strain>
        <tissue evidence="10">Whole body</tissue>
    </source>
</reference>
<comment type="subcellular location">
    <subcellularLocation>
        <location evidence="1">Membrane</location>
        <topology evidence="1">Multi-pass membrane protein</topology>
    </subcellularLocation>
</comment>
<dbReference type="AlphaFoldDB" id="A0A836ERX1"/>
<feature type="transmembrane region" description="Helical" evidence="9">
    <location>
        <begin position="39"/>
        <end position="59"/>
    </location>
</feature>
<evidence type="ECO:0000256" key="8">
    <source>
        <dbReference type="ARBA" id="ARBA00023224"/>
    </source>
</evidence>
<dbReference type="PANTHER" id="PTHR21137:SF26">
    <property type="entry name" value="ODORANT RECEPTOR 10A-RELATED"/>
    <property type="match status" value="1"/>
</dbReference>
<gene>
    <name evidence="10" type="primary">Or13a_13</name>
    <name evidence="10" type="ORF">G6Z75_0007026</name>
</gene>
<dbReference type="Pfam" id="PF02949">
    <property type="entry name" value="7tm_6"/>
    <property type="match status" value="1"/>
</dbReference>
<proteinExistence type="predicted"/>
<evidence type="ECO:0000256" key="6">
    <source>
        <dbReference type="ARBA" id="ARBA00023136"/>
    </source>
</evidence>
<dbReference type="PANTHER" id="PTHR21137">
    <property type="entry name" value="ODORANT RECEPTOR"/>
    <property type="match status" value="1"/>
</dbReference>
<evidence type="ECO:0000313" key="11">
    <source>
        <dbReference type="Proteomes" id="UP000667349"/>
    </source>
</evidence>
<organism evidence="10 11">
    <name type="scientific">Acromyrmex insinuator</name>
    <dbReference type="NCBI Taxonomy" id="230686"/>
    <lineage>
        <taxon>Eukaryota</taxon>
        <taxon>Metazoa</taxon>
        <taxon>Ecdysozoa</taxon>
        <taxon>Arthropoda</taxon>
        <taxon>Hexapoda</taxon>
        <taxon>Insecta</taxon>
        <taxon>Pterygota</taxon>
        <taxon>Neoptera</taxon>
        <taxon>Endopterygota</taxon>
        <taxon>Hymenoptera</taxon>
        <taxon>Apocrita</taxon>
        <taxon>Aculeata</taxon>
        <taxon>Formicoidea</taxon>
        <taxon>Formicidae</taxon>
        <taxon>Myrmicinae</taxon>
        <taxon>Acromyrmex</taxon>
    </lineage>
</organism>
<evidence type="ECO:0000256" key="4">
    <source>
        <dbReference type="ARBA" id="ARBA00022725"/>
    </source>
</evidence>
<dbReference type="GO" id="GO:0007165">
    <property type="term" value="P:signal transduction"/>
    <property type="evidence" value="ECO:0007669"/>
    <property type="project" value="UniProtKB-KW"/>
</dbReference>
<feature type="transmembrane region" description="Helical" evidence="9">
    <location>
        <begin position="307"/>
        <end position="326"/>
    </location>
</feature>
<evidence type="ECO:0000256" key="5">
    <source>
        <dbReference type="ARBA" id="ARBA00022989"/>
    </source>
</evidence>
<evidence type="ECO:0000256" key="9">
    <source>
        <dbReference type="SAM" id="Phobius"/>
    </source>
</evidence>
<feature type="transmembrane region" description="Helical" evidence="9">
    <location>
        <begin position="277"/>
        <end position="295"/>
    </location>
</feature>
<comment type="caution">
    <text evidence="10">The sequence shown here is derived from an EMBL/GenBank/DDBJ whole genome shotgun (WGS) entry which is preliminary data.</text>
</comment>
<feature type="non-terminal residue" evidence="10">
    <location>
        <position position="1"/>
    </location>
</feature>
<dbReference type="Proteomes" id="UP000667349">
    <property type="component" value="Unassembled WGS sequence"/>
</dbReference>
<accession>A0A836ERX1</accession>
<dbReference type="GO" id="GO:0005549">
    <property type="term" value="F:odorant binding"/>
    <property type="evidence" value="ECO:0007669"/>
    <property type="project" value="InterPro"/>
</dbReference>
<evidence type="ECO:0000256" key="7">
    <source>
        <dbReference type="ARBA" id="ARBA00023170"/>
    </source>
</evidence>
<dbReference type="EMBL" id="JAANHZ010000258">
    <property type="protein sequence ID" value="KAG5313111.1"/>
    <property type="molecule type" value="Genomic_DNA"/>
</dbReference>
<feature type="transmembrane region" description="Helical" evidence="9">
    <location>
        <begin position="71"/>
        <end position="89"/>
    </location>
</feature>